<protein>
    <recommendedName>
        <fullName evidence="3">DUF4124 domain-containing protein</fullName>
    </recommendedName>
</protein>
<reference evidence="4 5" key="1">
    <citation type="submission" date="2013-08" db="EMBL/GenBank/DDBJ databases">
        <title>Genomic analysis of Lysobacter defluvii.</title>
        <authorList>
            <person name="Wang Q."/>
            <person name="Wang G."/>
        </authorList>
    </citation>
    <scope>NUCLEOTIDE SEQUENCE [LARGE SCALE GENOMIC DNA]</scope>
    <source>
        <strain evidence="4 5">IMMIB APB-9</strain>
    </source>
</reference>
<evidence type="ECO:0000256" key="1">
    <source>
        <dbReference type="SAM" id="MobiDB-lite"/>
    </source>
</evidence>
<feature type="region of interest" description="Disordered" evidence="1">
    <location>
        <begin position="37"/>
        <end position="146"/>
    </location>
</feature>
<dbReference type="Proteomes" id="UP000030003">
    <property type="component" value="Unassembled WGS sequence"/>
</dbReference>
<evidence type="ECO:0000259" key="3">
    <source>
        <dbReference type="Pfam" id="PF13511"/>
    </source>
</evidence>
<gene>
    <name evidence="4" type="ORF">N791_07620</name>
</gene>
<evidence type="ECO:0000256" key="2">
    <source>
        <dbReference type="SAM" id="SignalP"/>
    </source>
</evidence>
<proteinExistence type="predicted"/>
<dbReference type="EMBL" id="AVBH01000005">
    <property type="protein sequence ID" value="KGO99741.1"/>
    <property type="molecule type" value="Genomic_DNA"/>
</dbReference>
<keyword evidence="2" id="KW-0732">Signal</keyword>
<sequence length="146" mass="15831">MRARTLAIIAMLGLAGTTAAGERLVYRCKDAASGHLSFQSQPCGRGQVQEATYDATPDEVSAKPHADRESRSSPASVPRGAGRGSRTSRPRSRAVAAVIGSSAKCKRERAARDKAYRTDFKMGYRERQMSDDKEPPRSYVIDIAGK</sequence>
<accession>A0A0A0MC57</accession>
<evidence type="ECO:0000313" key="5">
    <source>
        <dbReference type="Proteomes" id="UP000030003"/>
    </source>
</evidence>
<dbReference type="RefSeq" id="WP_027068852.1">
    <property type="nucleotide sequence ID" value="NZ_AUHT01000004.1"/>
</dbReference>
<feature type="domain" description="DUF4124" evidence="3">
    <location>
        <begin position="14"/>
        <end position="66"/>
    </location>
</feature>
<organism evidence="4 5">
    <name type="scientific">Lysobacter defluvii IMMIB APB-9 = DSM 18482</name>
    <dbReference type="NCBI Taxonomy" id="1385515"/>
    <lineage>
        <taxon>Bacteria</taxon>
        <taxon>Pseudomonadati</taxon>
        <taxon>Pseudomonadota</taxon>
        <taxon>Gammaproteobacteria</taxon>
        <taxon>Lysobacterales</taxon>
        <taxon>Lysobacteraceae</taxon>
        <taxon>Novilysobacter</taxon>
    </lineage>
</organism>
<evidence type="ECO:0000313" key="4">
    <source>
        <dbReference type="EMBL" id="KGO99741.1"/>
    </source>
</evidence>
<dbReference type="AlphaFoldDB" id="A0A0A0MC57"/>
<dbReference type="InterPro" id="IPR025392">
    <property type="entry name" value="DUF4124"/>
</dbReference>
<feature type="compositionally biased region" description="Basic and acidic residues" evidence="1">
    <location>
        <begin position="108"/>
        <end position="136"/>
    </location>
</feature>
<feature type="compositionally biased region" description="Basic and acidic residues" evidence="1">
    <location>
        <begin position="60"/>
        <end position="71"/>
    </location>
</feature>
<comment type="caution">
    <text evidence="4">The sequence shown here is derived from an EMBL/GenBank/DDBJ whole genome shotgun (WGS) entry which is preliminary data.</text>
</comment>
<name>A0A0A0MC57_9GAMM</name>
<feature type="chain" id="PRO_5001973584" description="DUF4124 domain-containing protein" evidence="2">
    <location>
        <begin position="21"/>
        <end position="146"/>
    </location>
</feature>
<keyword evidence="5" id="KW-1185">Reference proteome</keyword>
<dbReference type="Pfam" id="PF13511">
    <property type="entry name" value="DUF4124"/>
    <property type="match status" value="1"/>
</dbReference>
<feature type="signal peptide" evidence="2">
    <location>
        <begin position="1"/>
        <end position="20"/>
    </location>
</feature>